<dbReference type="GO" id="GO:0016560">
    <property type="term" value="P:protein import into peroxisome matrix, docking"/>
    <property type="evidence" value="ECO:0007669"/>
    <property type="project" value="UniProtKB-UniRule"/>
</dbReference>
<keyword evidence="6 10" id="KW-0576">Peroxisome</keyword>
<evidence type="ECO:0000256" key="9">
    <source>
        <dbReference type="ARBA" id="ARBA00046271"/>
    </source>
</evidence>
<keyword evidence="5 10" id="KW-0472">Membrane</keyword>
<dbReference type="OrthoDB" id="441517at2759"/>
<evidence type="ECO:0000259" key="13">
    <source>
        <dbReference type="Pfam" id="PF04695"/>
    </source>
</evidence>
<keyword evidence="15" id="KW-1185">Reference proteome</keyword>
<feature type="transmembrane region" description="Helical" evidence="12">
    <location>
        <begin position="106"/>
        <end position="129"/>
    </location>
</feature>
<feature type="domain" description="Peroxisome membrane anchor protein Pex14p N-terminal" evidence="13">
    <location>
        <begin position="40"/>
        <end position="85"/>
    </location>
</feature>
<evidence type="ECO:0000256" key="10">
    <source>
        <dbReference type="RuleBase" id="RU367032"/>
    </source>
</evidence>
<comment type="caution">
    <text evidence="14">The sequence shown here is derived from an EMBL/GenBank/DDBJ whole genome shotgun (WGS) entry which is preliminary data.</text>
</comment>
<evidence type="ECO:0000256" key="5">
    <source>
        <dbReference type="ARBA" id="ARBA00023136"/>
    </source>
</evidence>
<evidence type="ECO:0000256" key="2">
    <source>
        <dbReference type="ARBA" id="ARBA00022448"/>
    </source>
</evidence>
<dbReference type="PANTHER" id="PTHR23058:SF0">
    <property type="entry name" value="PEROXISOMAL MEMBRANE PROTEIN PEX14"/>
    <property type="match status" value="1"/>
</dbReference>
<protein>
    <recommendedName>
        <fullName evidence="7 10">Peroxisomal membrane protein PEX14</fullName>
    </recommendedName>
    <alternativeName>
        <fullName evidence="8 10">Peroxin-14</fullName>
    </alternativeName>
</protein>
<dbReference type="InterPro" id="IPR025655">
    <property type="entry name" value="PEX14"/>
</dbReference>
<evidence type="ECO:0000256" key="6">
    <source>
        <dbReference type="ARBA" id="ARBA00023140"/>
    </source>
</evidence>
<dbReference type="Gene3D" id="1.10.10.10">
    <property type="entry name" value="Winged helix-like DNA-binding domain superfamily/Winged helix DNA-binding domain"/>
    <property type="match status" value="1"/>
</dbReference>
<dbReference type="RefSeq" id="XP_041167048.1">
    <property type="nucleotide sequence ID" value="XM_041304735.1"/>
</dbReference>
<dbReference type="Proteomes" id="UP000719766">
    <property type="component" value="Unassembled WGS sequence"/>
</dbReference>
<evidence type="ECO:0000256" key="11">
    <source>
        <dbReference type="SAM" id="MobiDB-lite"/>
    </source>
</evidence>
<organism evidence="14 15">
    <name type="scientific">Suillus plorans</name>
    <dbReference type="NCBI Taxonomy" id="116603"/>
    <lineage>
        <taxon>Eukaryota</taxon>
        <taxon>Fungi</taxon>
        <taxon>Dikarya</taxon>
        <taxon>Basidiomycota</taxon>
        <taxon>Agaricomycotina</taxon>
        <taxon>Agaricomycetes</taxon>
        <taxon>Agaricomycetidae</taxon>
        <taxon>Boletales</taxon>
        <taxon>Suillineae</taxon>
        <taxon>Suillaceae</taxon>
        <taxon>Suillus</taxon>
    </lineage>
</organism>
<dbReference type="AlphaFoldDB" id="A0A9P7DYP0"/>
<evidence type="ECO:0000313" key="15">
    <source>
        <dbReference type="Proteomes" id="UP000719766"/>
    </source>
</evidence>
<gene>
    <name evidence="14" type="ORF">HD556DRAFT_1428642</name>
</gene>
<dbReference type="GO" id="GO:1990429">
    <property type="term" value="C:peroxisomal importomer complex"/>
    <property type="evidence" value="ECO:0007669"/>
    <property type="project" value="TreeGrafter"/>
</dbReference>
<keyword evidence="3 10" id="KW-0653">Protein transport</keyword>
<evidence type="ECO:0000256" key="4">
    <source>
        <dbReference type="ARBA" id="ARBA00023010"/>
    </source>
</evidence>
<dbReference type="PANTHER" id="PTHR23058">
    <property type="entry name" value="PEROXISOMAL MEMBRANE PROTEIN PEX14"/>
    <property type="match status" value="1"/>
</dbReference>
<keyword evidence="4" id="KW-0811">Translocation</keyword>
<dbReference type="GO" id="GO:0005778">
    <property type="term" value="C:peroxisomal membrane"/>
    <property type="evidence" value="ECO:0007669"/>
    <property type="project" value="UniProtKB-SubCell"/>
</dbReference>
<evidence type="ECO:0000256" key="3">
    <source>
        <dbReference type="ARBA" id="ARBA00022927"/>
    </source>
</evidence>
<evidence type="ECO:0000256" key="1">
    <source>
        <dbReference type="ARBA" id="ARBA00005443"/>
    </source>
</evidence>
<evidence type="ECO:0000256" key="12">
    <source>
        <dbReference type="SAM" id="Phobius"/>
    </source>
</evidence>
<sequence length="418" mass="46256">MEPDQKAEAPTQASSSDADKQLAQPVPEIKPDQTPQPSVDRSELIARARTFLSTPHICSQDDTSKHAFLVEKGLTQGEIYSLLREIPPPVPPRTYPQPPPSNLPNMLVGIARMLTWLAGSSAFVLFIYYRFLLPRISQTYHARRALRAHQSGLMLRLNESLATFKEKQAECFDNLPKPMIYKEEPECADCHSLDDILACRRKADIDDEDASDTSNVSILRSAIEELTHSKESTEGISTGDLFNHLEAKLPWLKGERGAECQNDLWQTLDKSHLFTSTSPQSSSSSSIPEHPSRLLWSYVPPPISPPPPMIVALDTLQAVLPHNAPVPPLSKTETVPLRPAQRTLQTLADFTGYIATQTYAFGTHMRGIGGSLTTNNTDVDEIRREIRALKGLVLNRRSFLPGIGIPRTSSEPSKLAGV</sequence>
<comment type="function">
    <text evidence="10">Component of the PEX13-PEX14 docking complex, a translocon channel that specifically mediates the import of peroxisomal cargo proteins bound to PEX5 receptor. The PEX13-PEX14 docking complex forms a large import pore which can be opened to a diameter of about 9 nm. Mechanistically, PEX5 receptor along with cargo proteins associates with the PEX14 subunit of the PEX13-PEX14 docking complex in the cytosol, leading to the insertion of the receptor into the organelle membrane with the concomitant translocation of the cargo into the peroxisome matrix.</text>
</comment>
<dbReference type="InterPro" id="IPR006785">
    <property type="entry name" value="Pex14_N"/>
</dbReference>
<dbReference type="GO" id="GO:0005102">
    <property type="term" value="F:signaling receptor binding"/>
    <property type="evidence" value="ECO:0007669"/>
    <property type="project" value="TreeGrafter"/>
</dbReference>
<proteinExistence type="inferred from homology"/>
<comment type="similarity">
    <text evidence="1 10">Belongs to the peroxin-14 family.</text>
</comment>
<reference evidence="14" key="1">
    <citation type="journal article" date="2020" name="New Phytol.">
        <title>Comparative genomics reveals dynamic genome evolution in host specialist ectomycorrhizal fungi.</title>
        <authorList>
            <person name="Lofgren L.A."/>
            <person name="Nguyen N.H."/>
            <person name="Vilgalys R."/>
            <person name="Ruytinx J."/>
            <person name="Liao H.L."/>
            <person name="Branco S."/>
            <person name="Kuo A."/>
            <person name="LaButti K."/>
            <person name="Lipzen A."/>
            <person name="Andreopoulos W."/>
            <person name="Pangilinan J."/>
            <person name="Riley R."/>
            <person name="Hundley H."/>
            <person name="Na H."/>
            <person name="Barry K."/>
            <person name="Grigoriev I.V."/>
            <person name="Stajich J.E."/>
            <person name="Kennedy P.G."/>
        </authorList>
    </citation>
    <scope>NUCLEOTIDE SEQUENCE</scope>
    <source>
        <strain evidence="14">S12</strain>
    </source>
</reference>
<evidence type="ECO:0000256" key="8">
    <source>
        <dbReference type="ARBA" id="ARBA00029691"/>
    </source>
</evidence>
<evidence type="ECO:0000313" key="14">
    <source>
        <dbReference type="EMBL" id="KAG1806577.1"/>
    </source>
</evidence>
<keyword evidence="2 10" id="KW-0813">Transport</keyword>
<feature type="region of interest" description="Disordered" evidence="11">
    <location>
        <begin position="1"/>
        <end position="40"/>
    </location>
</feature>
<comment type="subcellular location">
    <subcellularLocation>
        <location evidence="9 10">Peroxisome membrane</location>
    </subcellularLocation>
</comment>
<keyword evidence="12" id="KW-1133">Transmembrane helix</keyword>
<dbReference type="InterPro" id="IPR036388">
    <property type="entry name" value="WH-like_DNA-bd_sf"/>
</dbReference>
<dbReference type="GeneID" id="64598499"/>
<dbReference type="Pfam" id="PF04695">
    <property type="entry name" value="Pex14_N"/>
    <property type="match status" value="1"/>
</dbReference>
<accession>A0A9P7DYP0</accession>
<dbReference type="EMBL" id="JABBWE010000002">
    <property type="protein sequence ID" value="KAG1806577.1"/>
    <property type="molecule type" value="Genomic_DNA"/>
</dbReference>
<name>A0A9P7DYP0_9AGAM</name>
<keyword evidence="12" id="KW-0812">Transmembrane</keyword>
<evidence type="ECO:0000256" key="7">
    <source>
        <dbReference type="ARBA" id="ARBA00029502"/>
    </source>
</evidence>